<dbReference type="Pfam" id="PF13306">
    <property type="entry name" value="LRR_5"/>
    <property type="match status" value="1"/>
</dbReference>
<evidence type="ECO:0000313" key="2">
    <source>
        <dbReference type="Proteomes" id="UP001470230"/>
    </source>
</evidence>
<comment type="caution">
    <text evidence="1">The sequence shown here is derived from an EMBL/GenBank/DDBJ whole genome shotgun (WGS) entry which is preliminary data.</text>
</comment>
<dbReference type="SUPFAM" id="SSF52058">
    <property type="entry name" value="L domain-like"/>
    <property type="match status" value="1"/>
</dbReference>
<sequence length="385" mass="44990">MNKLEELIKTKKNDQEMIAINELKGETNKEMLEKIISSKLDDYLVIYNYQLFHLPLDSLYNIFTNPSRNLTKQDLAYELIPNYGDFDESMFKLLSTLDANKLSESNLNDSIIERKSRQNQIPKFDNLHLLDKMDKMKNDFKQISEYLCFNEMQNHQQLENISNKIKKAIDECDIEKARWLTRDEIEDENGVIYKIDRQSKKAAVFGLQKPSENVFIPRAIKQEGIEFIITTILDESFKENKTIKKFEFDQNSEIEIIGNVKIIKEFAFHECTKLTTVEIPKNSKLELIEGYSFMQSNIESLFIPSNLSAIKESAFRWCHNLKKIEISDKSKSLRVDKLGFAEIFVDKLVIPSQNIVIEENSKKQMASYYVKMLIKGKDSGAFYSW</sequence>
<keyword evidence="2" id="KW-1185">Reference proteome</keyword>
<organism evidence="1 2">
    <name type="scientific">Tritrichomonas musculus</name>
    <dbReference type="NCBI Taxonomy" id="1915356"/>
    <lineage>
        <taxon>Eukaryota</taxon>
        <taxon>Metamonada</taxon>
        <taxon>Parabasalia</taxon>
        <taxon>Tritrichomonadida</taxon>
        <taxon>Tritrichomonadidae</taxon>
        <taxon>Tritrichomonas</taxon>
    </lineage>
</organism>
<dbReference type="Proteomes" id="UP001470230">
    <property type="component" value="Unassembled WGS sequence"/>
</dbReference>
<gene>
    <name evidence="1" type="ORF">M9Y10_027714</name>
</gene>
<evidence type="ECO:0008006" key="3">
    <source>
        <dbReference type="Google" id="ProtNLM"/>
    </source>
</evidence>
<name>A0ABR2H3S2_9EUKA</name>
<dbReference type="InterPro" id="IPR032675">
    <property type="entry name" value="LRR_dom_sf"/>
</dbReference>
<dbReference type="EMBL" id="JAPFFF010000043">
    <property type="protein sequence ID" value="KAK8840884.1"/>
    <property type="molecule type" value="Genomic_DNA"/>
</dbReference>
<dbReference type="Gene3D" id="3.80.10.10">
    <property type="entry name" value="Ribonuclease Inhibitor"/>
    <property type="match status" value="1"/>
</dbReference>
<evidence type="ECO:0000313" key="1">
    <source>
        <dbReference type="EMBL" id="KAK8840884.1"/>
    </source>
</evidence>
<accession>A0ABR2H3S2</accession>
<dbReference type="InterPro" id="IPR026906">
    <property type="entry name" value="LRR_5"/>
</dbReference>
<protein>
    <recommendedName>
        <fullName evidence="3">Leucine-rich repeat domain-containing protein</fullName>
    </recommendedName>
</protein>
<proteinExistence type="predicted"/>
<reference evidence="1 2" key="1">
    <citation type="submission" date="2024-04" db="EMBL/GenBank/DDBJ databases">
        <title>Tritrichomonas musculus Genome.</title>
        <authorList>
            <person name="Alves-Ferreira E."/>
            <person name="Grigg M."/>
            <person name="Lorenzi H."/>
            <person name="Galac M."/>
        </authorList>
    </citation>
    <scope>NUCLEOTIDE SEQUENCE [LARGE SCALE GENOMIC DNA]</scope>
    <source>
        <strain evidence="1 2">EAF2021</strain>
    </source>
</reference>